<dbReference type="Pfam" id="PF07549">
    <property type="entry name" value="Sec_GG"/>
    <property type="match status" value="1"/>
</dbReference>
<keyword evidence="3 10" id="KW-1003">Cell membrane</keyword>
<evidence type="ECO:0000256" key="9">
    <source>
        <dbReference type="ARBA" id="ARBA00023136"/>
    </source>
</evidence>
<dbReference type="PRINTS" id="PR01755">
    <property type="entry name" value="SECFTRNLCASE"/>
</dbReference>
<evidence type="ECO:0000259" key="11">
    <source>
        <dbReference type="PROSITE" id="PS50156"/>
    </source>
</evidence>
<dbReference type="PROSITE" id="PS50156">
    <property type="entry name" value="SSD"/>
    <property type="match status" value="1"/>
</dbReference>
<feature type="transmembrane region" description="Helical" evidence="10">
    <location>
        <begin position="262"/>
        <end position="289"/>
    </location>
</feature>
<dbReference type="InterPro" id="IPR022645">
    <property type="entry name" value="SecD/SecF_bac"/>
</dbReference>
<dbReference type="PANTHER" id="PTHR30081:SF8">
    <property type="entry name" value="PROTEIN TRANSLOCASE SUBUNIT SECF"/>
    <property type="match status" value="1"/>
</dbReference>
<sequence length="298" mass="32930">MFNIIKYYKFWMGISLVLFLAGVVALSAFGLNLGIDFKGGSLTQVGFAERPLINEIRTELHLQNFSDATVQPAGDKSVIIRTGPQEKEEHDRLLKVINDKFGTVTEEQYTSIGPVIGKELRSGAFIQLGLVSLGIILYIAYAFRKVTRPVSSWRFGFAAIVALLHDLVIVLGVFAILGKFAGVEIDGLFVTAMLTVLGFSVHDTIVVFDRIRENLRTRAGQPLAEIIENSINQTIVRSINTSATVVFVLLALLLFGGETIRYFVLALLIGIVAGTYSSIFIASPILLIWHKWDLKRRA</sequence>
<feature type="domain" description="SSD" evidence="11">
    <location>
        <begin position="124"/>
        <end position="288"/>
    </location>
</feature>
<evidence type="ECO:0000313" key="13">
    <source>
        <dbReference type="Proteomes" id="UP000177610"/>
    </source>
</evidence>
<name>A0A1F5N882_9BACT</name>
<proteinExistence type="inferred from homology"/>
<dbReference type="GO" id="GO:0065002">
    <property type="term" value="P:intracellular protein transmembrane transport"/>
    <property type="evidence" value="ECO:0007669"/>
    <property type="project" value="UniProtKB-UniRule"/>
</dbReference>
<evidence type="ECO:0000256" key="2">
    <source>
        <dbReference type="ARBA" id="ARBA00022448"/>
    </source>
</evidence>
<keyword evidence="9 10" id="KW-0472">Membrane</keyword>
<feature type="transmembrane region" description="Helical" evidence="10">
    <location>
        <begin position="188"/>
        <end position="208"/>
    </location>
</feature>
<protein>
    <recommendedName>
        <fullName evidence="10">Protein-export membrane protein SecF</fullName>
    </recommendedName>
</protein>
<keyword evidence="5 10" id="KW-0812">Transmembrane</keyword>
<evidence type="ECO:0000256" key="8">
    <source>
        <dbReference type="ARBA" id="ARBA00023010"/>
    </source>
</evidence>
<comment type="subcellular location">
    <subcellularLocation>
        <location evidence="1 10">Cell membrane</location>
        <topology evidence="1 10">Multi-pass membrane protein</topology>
    </subcellularLocation>
</comment>
<comment type="subunit">
    <text evidence="10">Forms a complex with SecD. Part of the essential Sec protein translocation apparatus which comprises SecA, SecYEG and auxiliary proteins SecDF. Other proteins may also be involved.</text>
</comment>
<keyword evidence="4" id="KW-0997">Cell inner membrane</keyword>
<feature type="transmembrane region" description="Helical" evidence="10">
    <location>
        <begin position="124"/>
        <end position="143"/>
    </location>
</feature>
<dbReference type="NCBIfam" id="TIGR00966">
    <property type="entry name" value="transloc_SecF"/>
    <property type="match status" value="1"/>
</dbReference>
<dbReference type="GO" id="GO:0006605">
    <property type="term" value="P:protein targeting"/>
    <property type="evidence" value="ECO:0007669"/>
    <property type="project" value="UniProtKB-UniRule"/>
</dbReference>
<dbReference type="InterPro" id="IPR005665">
    <property type="entry name" value="SecF_bac"/>
</dbReference>
<evidence type="ECO:0000256" key="6">
    <source>
        <dbReference type="ARBA" id="ARBA00022927"/>
    </source>
</evidence>
<accession>A0A1F5N882</accession>
<comment type="caution">
    <text evidence="12">The sequence shown here is derived from an EMBL/GenBank/DDBJ whole genome shotgun (WGS) entry which is preliminary data.</text>
</comment>
<comment type="caution">
    <text evidence="10">Lacks conserved residue(s) required for the propagation of feature annotation.</text>
</comment>
<dbReference type="STRING" id="1817821.A2717_04700"/>
<keyword evidence="2 10" id="KW-0813">Transport</keyword>
<evidence type="ECO:0000256" key="4">
    <source>
        <dbReference type="ARBA" id="ARBA00022519"/>
    </source>
</evidence>
<evidence type="ECO:0000256" key="3">
    <source>
        <dbReference type="ARBA" id="ARBA00022475"/>
    </source>
</evidence>
<keyword evidence="6 10" id="KW-0653">Protein transport</keyword>
<dbReference type="InterPro" id="IPR022813">
    <property type="entry name" value="SecD/SecF_arch_bac"/>
</dbReference>
<keyword evidence="7 10" id="KW-1133">Transmembrane helix</keyword>
<evidence type="ECO:0000313" key="12">
    <source>
        <dbReference type="EMBL" id="OGE73901.1"/>
    </source>
</evidence>
<dbReference type="InterPro" id="IPR022646">
    <property type="entry name" value="SecD/SecF_CS"/>
</dbReference>
<feature type="transmembrane region" description="Helical" evidence="10">
    <location>
        <begin position="239"/>
        <end position="256"/>
    </location>
</feature>
<dbReference type="GO" id="GO:0005886">
    <property type="term" value="C:plasma membrane"/>
    <property type="evidence" value="ECO:0007669"/>
    <property type="project" value="UniProtKB-SubCell"/>
</dbReference>
<dbReference type="Gene3D" id="1.20.1640.10">
    <property type="entry name" value="Multidrug efflux transporter AcrB transmembrane domain"/>
    <property type="match status" value="1"/>
</dbReference>
<dbReference type="GO" id="GO:0043952">
    <property type="term" value="P:protein transport by the Sec complex"/>
    <property type="evidence" value="ECO:0007669"/>
    <property type="project" value="UniProtKB-UniRule"/>
</dbReference>
<dbReference type="PANTHER" id="PTHR30081">
    <property type="entry name" value="PROTEIN-EXPORT MEMBRANE PROTEIN SEC"/>
    <property type="match status" value="1"/>
</dbReference>
<dbReference type="EMBL" id="MFEH01000004">
    <property type="protein sequence ID" value="OGE73901.1"/>
    <property type="molecule type" value="Genomic_DNA"/>
</dbReference>
<evidence type="ECO:0000256" key="5">
    <source>
        <dbReference type="ARBA" id="ARBA00022692"/>
    </source>
</evidence>
<feature type="transmembrane region" description="Helical" evidence="10">
    <location>
        <begin position="155"/>
        <end position="176"/>
    </location>
</feature>
<reference evidence="12 13" key="1">
    <citation type="journal article" date="2016" name="Nat. Commun.">
        <title>Thousands of microbial genomes shed light on interconnected biogeochemical processes in an aquifer system.</title>
        <authorList>
            <person name="Anantharaman K."/>
            <person name="Brown C.T."/>
            <person name="Hug L.A."/>
            <person name="Sharon I."/>
            <person name="Castelle C.J."/>
            <person name="Probst A.J."/>
            <person name="Thomas B.C."/>
            <person name="Singh A."/>
            <person name="Wilkins M.J."/>
            <person name="Karaoz U."/>
            <person name="Brodie E.L."/>
            <person name="Williams K.H."/>
            <person name="Hubbard S.S."/>
            <person name="Banfield J.F."/>
        </authorList>
    </citation>
    <scope>NUCLEOTIDE SEQUENCE [LARGE SCALE GENOMIC DNA]</scope>
</reference>
<evidence type="ECO:0000256" key="7">
    <source>
        <dbReference type="ARBA" id="ARBA00022989"/>
    </source>
</evidence>
<dbReference type="InterPro" id="IPR000731">
    <property type="entry name" value="SSD"/>
</dbReference>
<dbReference type="GO" id="GO:0015450">
    <property type="term" value="F:protein-transporting ATPase activity"/>
    <property type="evidence" value="ECO:0007669"/>
    <property type="project" value="InterPro"/>
</dbReference>
<evidence type="ECO:0000256" key="10">
    <source>
        <dbReference type="HAMAP-Rule" id="MF_01464"/>
    </source>
</evidence>
<dbReference type="InterPro" id="IPR048634">
    <property type="entry name" value="SecD_SecF_C"/>
</dbReference>
<dbReference type="Pfam" id="PF02355">
    <property type="entry name" value="SecD_SecF_C"/>
    <property type="match status" value="1"/>
</dbReference>
<keyword evidence="8 10" id="KW-0811">Translocation</keyword>
<dbReference type="Proteomes" id="UP000177610">
    <property type="component" value="Unassembled WGS sequence"/>
</dbReference>
<gene>
    <name evidence="10" type="primary">secF</name>
    <name evidence="12" type="ORF">A2717_04700</name>
</gene>
<dbReference type="AlphaFoldDB" id="A0A1F5N882"/>
<organism evidence="12 13">
    <name type="scientific">Candidatus Doudnabacteria bacterium RIFCSPHIGHO2_01_FULL_41_86</name>
    <dbReference type="NCBI Taxonomy" id="1817821"/>
    <lineage>
        <taxon>Bacteria</taxon>
        <taxon>Candidatus Doudnaibacteriota</taxon>
    </lineage>
</organism>
<dbReference type="SUPFAM" id="SSF82866">
    <property type="entry name" value="Multidrug efflux transporter AcrB transmembrane domain"/>
    <property type="match status" value="1"/>
</dbReference>
<dbReference type="HAMAP" id="MF_01464_B">
    <property type="entry name" value="SecF_B"/>
    <property type="match status" value="1"/>
</dbReference>
<comment type="similarity">
    <text evidence="10">Belongs to the SecD/SecF family. SecF subfamily.</text>
</comment>
<evidence type="ECO:0000256" key="1">
    <source>
        <dbReference type="ARBA" id="ARBA00004651"/>
    </source>
</evidence>
<comment type="function">
    <text evidence="10">Part of the Sec protein translocase complex. Interacts with the SecYEG preprotein conducting channel. SecDF uses the proton motive force (PMF) to complete protein translocation after the ATP-dependent function of SecA.</text>
</comment>